<sequence length="207" mass="22255">MMAQWSFRSCRALALSAFFARISAVNFPACSEFRAGLPLDLFMNSPSESEKETMNSAILLRLFSPKDPSEAVDPALDKTASARAPTLLQAGPGRDLRGFSLVVERSSSVTSTRAYFRHVFAKVYPHPSLGKPGEGALSSPGELAHGTGPRNVSSGTLASSPLPTLRTKDSKKEDGEIEAFIAFGLGFLLGKKSNKILPQTQLLRGIR</sequence>
<organism evidence="4">
    <name type="scientific">Acromyrmex echinatior</name>
    <name type="common">Panamanian leafcutter ant</name>
    <name type="synonym">Acromyrmex octospinosus echinatior</name>
    <dbReference type="NCBI Taxonomy" id="103372"/>
    <lineage>
        <taxon>Eukaryota</taxon>
        <taxon>Metazoa</taxon>
        <taxon>Ecdysozoa</taxon>
        <taxon>Arthropoda</taxon>
        <taxon>Hexapoda</taxon>
        <taxon>Insecta</taxon>
        <taxon>Pterygota</taxon>
        <taxon>Neoptera</taxon>
        <taxon>Endopterygota</taxon>
        <taxon>Hymenoptera</taxon>
        <taxon>Apocrita</taxon>
        <taxon>Aculeata</taxon>
        <taxon>Formicoidea</taxon>
        <taxon>Formicidae</taxon>
        <taxon>Myrmicinae</taxon>
        <taxon>Acromyrmex</taxon>
    </lineage>
</organism>
<gene>
    <name evidence="3" type="ORF">G5I_00452</name>
</gene>
<evidence type="ECO:0000256" key="1">
    <source>
        <dbReference type="SAM" id="MobiDB-lite"/>
    </source>
</evidence>
<evidence type="ECO:0000313" key="4">
    <source>
        <dbReference type="Proteomes" id="UP000007755"/>
    </source>
</evidence>
<feature type="signal peptide" evidence="2">
    <location>
        <begin position="1"/>
        <end position="24"/>
    </location>
</feature>
<feature type="chain" id="PRO_5003318395" evidence="2">
    <location>
        <begin position="25"/>
        <end position="207"/>
    </location>
</feature>
<reference evidence="3" key="1">
    <citation type="submission" date="2011-02" db="EMBL/GenBank/DDBJ databases">
        <title>The genome of the leaf-cutting ant Acromyrmex echinatior suggests key adaptations to social evolution and fungus farming.</title>
        <authorList>
            <person name="Nygaard S."/>
            <person name="Zhang G."/>
        </authorList>
    </citation>
    <scope>NUCLEOTIDE SEQUENCE</scope>
</reference>
<dbReference type="Proteomes" id="UP000007755">
    <property type="component" value="Unassembled WGS sequence"/>
</dbReference>
<dbReference type="AlphaFoldDB" id="F4W4X0"/>
<evidence type="ECO:0000256" key="2">
    <source>
        <dbReference type="SAM" id="SignalP"/>
    </source>
</evidence>
<dbReference type="InParanoid" id="F4W4X0"/>
<feature type="compositionally biased region" description="Polar residues" evidence="1">
    <location>
        <begin position="150"/>
        <end position="162"/>
    </location>
</feature>
<accession>F4W4X0</accession>
<proteinExistence type="predicted"/>
<protein>
    <submittedName>
        <fullName evidence="3">Uncharacterized protein</fullName>
    </submittedName>
</protein>
<name>F4W4X0_ACREC</name>
<dbReference type="EMBL" id="GL887575">
    <property type="protein sequence ID" value="EGI70756.1"/>
    <property type="molecule type" value="Genomic_DNA"/>
</dbReference>
<evidence type="ECO:0000313" key="3">
    <source>
        <dbReference type="EMBL" id="EGI70756.1"/>
    </source>
</evidence>
<keyword evidence="2" id="KW-0732">Signal</keyword>
<keyword evidence="4" id="KW-1185">Reference proteome</keyword>
<feature type="region of interest" description="Disordered" evidence="1">
    <location>
        <begin position="131"/>
        <end position="170"/>
    </location>
</feature>